<evidence type="ECO:0000256" key="4">
    <source>
        <dbReference type="ARBA" id="ARBA00022669"/>
    </source>
</evidence>
<keyword evidence="15" id="KW-1185">Reference proteome</keyword>
<dbReference type="SMART" id="SM00636">
    <property type="entry name" value="Glyco_18"/>
    <property type="match status" value="1"/>
</dbReference>
<dbReference type="PANTHER" id="PTHR11177">
    <property type="entry name" value="CHITINASE"/>
    <property type="match status" value="1"/>
</dbReference>
<dbReference type="PROSITE" id="PS01095">
    <property type="entry name" value="GH18_1"/>
    <property type="match status" value="1"/>
</dbReference>
<evidence type="ECO:0000256" key="11">
    <source>
        <dbReference type="SAM" id="MobiDB-lite"/>
    </source>
</evidence>
<dbReference type="InterPro" id="IPR029070">
    <property type="entry name" value="Chitinase_insertion_sf"/>
</dbReference>
<dbReference type="InterPro" id="IPR050314">
    <property type="entry name" value="Glycosyl_Hydrlase_18"/>
</dbReference>
<dbReference type="GO" id="GO:0008843">
    <property type="term" value="F:endochitinase activity"/>
    <property type="evidence" value="ECO:0007669"/>
    <property type="project" value="UniProtKB-EC"/>
</dbReference>
<feature type="region of interest" description="Disordered" evidence="11">
    <location>
        <begin position="507"/>
        <end position="535"/>
    </location>
</feature>
<dbReference type="Gene3D" id="3.20.20.80">
    <property type="entry name" value="Glycosidases"/>
    <property type="match status" value="2"/>
</dbReference>
<accession>A0A6A5TI53</accession>
<evidence type="ECO:0000256" key="6">
    <source>
        <dbReference type="ARBA" id="ARBA00023024"/>
    </source>
</evidence>
<evidence type="ECO:0000256" key="2">
    <source>
        <dbReference type="ARBA" id="ARBA00008682"/>
    </source>
</evidence>
<dbReference type="OrthoDB" id="73875at2759"/>
<evidence type="ECO:0000256" key="10">
    <source>
        <dbReference type="RuleBase" id="RU000489"/>
    </source>
</evidence>
<dbReference type="EC" id="3.2.1.14" evidence="3"/>
<dbReference type="PROSITE" id="PS51910">
    <property type="entry name" value="GH18_2"/>
    <property type="match status" value="1"/>
</dbReference>
<feature type="domain" description="GH18" evidence="13">
    <location>
        <begin position="18"/>
        <end position="427"/>
    </location>
</feature>
<evidence type="ECO:0000256" key="1">
    <source>
        <dbReference type="ARBA" id="ARBA00000822"/>
    </source>
</evidence>
<comment type="catalytic activity">
    <reaction evidence="1">
        <text>Random endo-hydrolysis of N-acetyl-beta-D-glucosaminide (1-&gt;4)-beta-linkages in chitin and chitodextrins.</text>
        <dbReference type="EC" id="3.2.1.14"/>
    </reaction>
</comment>
<dbReference type="AlphaFoldDB" id="A0A6A5TI53"/>
<evidence type="ECO:0000256" key="5">
    <source>
        <dbReference type="ARBA" id="ARBA00022801"/>
    </source>
</evidence>
<keyword evidence="5 10" id="KW-0378">Hydrolase</keyword>
<keyword evidence="9" id="KW-0624">Polysaccharide degradation</keyword>
<keyword evidence="4" id="KW-0147">Chitin-binding</keyword>
<keyword evidence="7" id="KW-0119">Carbohydrate metabolism</keyword>
<comment type="similarity">
    <text evidence="2">Belongs to the glycosyl hydrolase 18 family. Chitinase class V subfamily.</text>
</comment>
<dbReference type="Pfam" id="PF00704">
    <property type="entry name" value="Glyco_hydro_18"/>
    <property type="match status" value="1"/>
</dbReference>
<evidence type="ECO:0000259" key="13">
    <source>
        <dbReference type="PROSITE" id="PS51910"/>
    </source>
</evidence>
<dbReference type="PANTHER" id="PTHR11177:SF337">
    <property type="entry name" value="CHITINASE"/>
    <property type="match status" value="1"/>
</dbReference>
<feature type="signal peptide" evidence="12">
    <location>
        <begin position="1"/>
        <end position="18"/>
    </location>
</feature>
<dbReference type="GO" id="GO:0000272">
    <property type="term" value="P:polysaccharide catabolic process"/>
    <property type="evidence" value="ECO:0007669"/>
    <property type="project" value="UniProtKB-KW"/>
</dbReference>
<dbReference type="InterPro" id="IPR017853">
    <property type="entry name" value="GH"/>
</dbReference>
<evidence type="ECO:0000313" key="15">
    <source>
        <dbReference type="Proteomes" id="UP000800035"/>
    </source>
</evidence>
<evidence type="ECO:0000256" key="8">
    <source>
        <dbReference type="ARBA" id="ARBA00023295"/>
    </source>
</evidence>
<feature type="chain" id="PRO_5025505292" description="chitinase" evidence="12">
    <location>
        <begin position="19"/>
        <end position="550"/>
    </location>
</feature>
<reference evidence="14" key="1">
    <citation type="journal article" date="2020" name="Stud. Mycol.">
        <title>101 Dothideomycetes genomes: a test case for predicting lifestyles and emergence of pathogens.</title>
        <authorList>
            <person name="Haridas S."/>
            <person name="Albert R."/>
            <person name="Binder M."/>
            <person name="Bloem J."/>
            <person name="Labutti K."/>
            <person name="Salamov A."/>
            <person name="Andreopoulos B."/>
            <person name="Baker S."/>
            <person name="Barry K."/>
            <person name="Bills G."/>
            <person name="Bluhm B."/>
            <person name="Cannon C."/>
            <person name="Castanera R."/>
            <person name="Culley D."/>
            <person name="Daum C."/>
            <person name="Ezra D."/>
            <person name="Gonzalez J."/>
            <person name="Henrissat B."/>
            <person name="Kuo A."/>
            <person name="Liang C."/>
            <person name="Lipzen A."/>
            <person name="Lutzoni F."/>
            <person name="Magnuson J."/>
            <person name="Mondo S."/>
            <person name="Nolan M."/>
            <person name="Ohm R."/>
            <person name="Pangilinan J."/>
            <person name="Park H.-J."/>
            <person name="Ramirez L."/>
            <person name="Alfaro M."/>
            <person name="Sun H."/>
            <person name="Tritt A."/>
            <person name="Yoshinaga Y."/>
            <person name="Zwiers L.-H."/>
            <person name="Turgeon B."/>
            <person name="Goodwin S."/>
            <person name="Spatafora J."/>
            <person name="Crous P."/>
            <person name="Grigoriev I."/>
        </authorList>
    </citation>
    <scope>NUCLEOTIDE SEQUENCE</scope>
    <source>
        <strain evidence="14">CBS 675.92</strain>
    </source>
</reference>
<keyword evidence="12" id="KW-0732">Signal</keyword>
<dbReference type="GO" id="GO:0005576">
    <property type="term" value="C:extracellular region"/>
    <property type="evidence" value="ECO:0007669"/>
    <property type="project" value="TreeGrafter"/>
</dbReference>
<evidence type="ECO:0000256" key="9">
    <source>
        <dbReference type="ARBA" id="ARBA00023326"/>
    </source>
</evidence>
<evidence type="ECO:0000256" key="7">
    <source>
        <dbReference type="ARBA" id="ARBA00023277"/>
    </source>
</evidence>
<keyword evidence="8 10" id="KW-0326">Glycosidase</keyword>
<dbReference type="InterPro" id="IPR036861">
    <property type="entry name" value="Endochitinase-like_sf"/>
</dbReference>
<keyword evidence="6" id="KW-0146">Chitin degradation</keyword>
<dbReference type="InterPro" id="IPR001579">
    <property type="entry name" value="Glyco_hydro_18_chit_AS"/>
</dbReference>
<dbReference type="InterPro" id="IPR011583">
    <property type="entry name" value="Chitinase_II/V-like_cat"/>
</dbReference>
<proteinExistence type="inferred from homology"/>
<dbReference type="Gene3D" id="3.10.50.10">
    <property type="match status" value="1"/>
</dbReference>
<protein>
    <recommendedName>
        <fullName evidence="3">chitinase</fullName>
        <ecNumber evidence="3">3.2.1.14</ecNumber>
    </recommendedName>
</protein>
<dbReference type="GO" id="GO:0008061">
    <property type="term" value="F:chitin binding"/>
    <property type="evidence" value="ECO:0007669"/>
    <property type="project" value="UniProtKB-KW"/>
</dbReference>
<dbReference type="GO" id="GO:0006032">
    <property type="term" value="P:chitin catabolic process"/>
    <property type="evidence" value="ECO:0007669"/>
    <property type="project" value="UniProtKB-KW"/>
</dbReference>
<dbReference type="InterPro" id="IPR001223">
    <property type="entry name" value="Glyco_hydro18_cat"/>
</dbReference>
<evidence type="ECO:0000256" key="12">
    <source>
        <dbReference type="SAM" id="SignalP"/>
    </source>
</evidence>
<dbReference type="Gene3D" id="3.30.60.10">
    <property type="entry name" value="Endochitinase-like"/>
    <property type="match status" value="1"/>
</dbReference>
<dbReference type="EMBL" id="ML977018">
    <property type="protein sequence ID" value="KAF1951332.1"/>
    <property type="molecule type" value="Genomic_DNA"/>
</dbReference>
<name>A0A6A5TI53_9PLEO</name>
<sequence length="550" mass="57649">MRFTSIAASLLFAATASGRFLIYADEWHPTRPTDPADRAGIDHVVLAFAQANNTAAFQPKVPISTFRSEYPNAKIMIAIGGWGDTAGFTEATKTDAGIAKFANDVKTLVTNTGVDGIDIDWEYPGGNGADYKEIPNSAKVHEIDGFPKLLSAVRTAIGKDKLLSIAVPGKKVDMVAFTAKNGPLIWPSVDYINGSQPIVMSYDLMNRRDTVTAHHTSVKGATEAIKNYLAIEAPASKINLGFANYAKYFTVAGSCTTGLACPIVTAEDPATGKDTLTSGAWTFETTHMAPVNASALSVSTDGTCGPEKGTKCATGCCSQYGNCGVSREHCSGACQHAFGTGCTDPDIAGSWQLAAETGIADKEEGGQYYYDAVNGIFWTWDTPYFIERKFKNIVKEHGLGGVMAWSLGEDSADWSHIRQIAKNVQSGRYTAAAGASAVASPVATLDVSPVASAPSSPAASPSTSKKYDVVYVDGPGGPDAEPSTLATSVSAGVKAAGVKAAAASATGYPPVVPVSGTGTKSGGDEQPGPDDDWEWVWYNEDGTLWKGEGR</sequence>
<gene>
    <name evidence="14" type="ORF">CC80DRAFT_424911</name>
</gene>
<evidence type="ECO:0000256" key="3">
    <source>
        <dbReference type="ARBA" id="ARBA00012729"/>
    </source>
</evidence>
<dbReference type="CDD" id="cd00035">
    <property type="entry name" value="ChtBD1"/>
    <property type="match status" value="1"/>
</dbReference>
<dbReference type="Proteomes" id="UP000800035">
    <property type="component" value="Unassembled WGS sequence"/>
</dbReference>
<dbReference type="SUPFAM" id="SSF51445">
    <property type="entry name" value="(Trans)glycosidases"/>
    <property type="match status" value="1"/>
</dbReference>
<evidence type="ECO:0000313" key="14">
    <source>
        <dbReference type="EMBL" id="KAF1951332.1"/>
    </source>
</evidence>
<organism evidence="14 15">
    <name type="scientific">Byssothecium circinans</name>
    <dbReference type="NCBI Taxonomy" id="147558"/>
    <lineage>
        <taxon>Eukaryota</taxon>
        <taxon>Fungi</taxon>
        <taxon>Dikarya</taxon>
        <taxon>Ascomycota</taxon>
        <taxon>Pezizomycotina</taxon>
        <taxon>Dothideomycetes</taxon>
        <taxon>Pleosporomycetidae</taxon>
        <taxon>Pleosporales</taxon>
        <taxon>Massarineae</taxon>
        <taxon>Massarinaceae</taxon>
        <taxon>Byssothecium</taxon>
    </lineage>
</organism>